<dbReference type="EMBL" id="JARAWC010000049">
    <property type="protein sequence ID" value="MDX2965977.1"/>
    <property type="molecule type" value="Genomic_DNA"/>
</dbReference>
<keyword evidence="4" id="KW-0808">Transferase</keyword>
<accession>A0AAP6BK60</accession>
<dbReference type="InterPro" id="IPR050879">
    <property type="entry name" value="Acyltransferase_3"/>
</dbReference>
<feature type="compositionally biased region" description="Low complexity" evidence="1">
    <location>
        <begin position="372"/>
        <end position="397"/>
    </location>
</feature>
<feature type="region of interest" description="Disordered" evidence="1">
    <location>
        <begin position="372"/>
        <end position="458"/>
    </location>
</feature>
<dbReference type="PANTHER" id="PTHR23028">
    <property type="entry name" value="ACETYLTRANSFERASE"/>
    <property type="match status" value="1"/>
</dbReference>
<protein>
    <submittedName>
        <fullName evidence="4">Acyltransferase family protein</fullName>
    </submittedName>
</protein>
<feature type="domain" description="Acyltransferase 3" evidence="3">
    <location>
        <begin position="18"/>
        <end position="344"/>
    </location>
</feature>
<reference evidence="4 6" key="1">
    <citation type="journal article" date="2023" name="Microb. Genom.">
        <title>Mesoterricola silvestris gen. nov., sp. nov., Mesoterricola sediminis sp. nov., Geothrix oryzae sp. nov., Geothrix edaphica sp. nov., Geothrix rubra sp. nov., and Geothrix limicola sp. nov., six novel members of Acidobacteriota isolated from soils.</title>
        <authorList>
            <person name="Weisberg A.J."/>
            <person name="Pearce E."/>
            <person name="Kramer C.G."/>
            <person name="Chang J.H."/>
            <person name="Clarke C.R."/>
        </authorList>
    </citation>
    <scope>NUCLEOTIDE SEQUENCE</scope>
    <source>
        <strain evidence="5 6">NB05-1H</strain>
        <strain evidence="4">NRRL_B-16521</strain>
    </source>
</reference>
<feature type="transmembrane region" description="Helical" evidence="2">
    <location>
        <begin position="326"/>
        <end position="348"/>
    </location>
</feature>
<keyword evidence="2" id="KW-0812">Transmembrane</keyword>
<evidence type="ECO:0000256" key="2">
    <source>
        <dbReference type="SAM" id="Phobius"/>
    </source>
</evidence>
<feature type="transmembrane region" description="Helical" evidence="2">
    <location>
        <begin position="165"/>
        <end position="189"/>
    </location>
</feature>
<keyword evidence="6" id="KW-1185">Reference proteome</keyword>
<feature type="transmembrane region" description="Helical" evidence="2">
    <location>
        <begin position="291"/>
        <end position="314"/>
    </location>
</feature>
<keyword evidence="2" id="KW-0472">Membrane</keyword>
<dbReference type="GeneID" id="69811025"/>
<dbReference type="Proteomes" id="UP001272987">
    <property type="component" value="Unassembled WGS sequence"/>
</dbReference>
<evidence type="ECO:0000313" key="4">
    <source>
        <dbReference type="EMBL" id="MDX2965977.1"/>
    </source>
</evidence>
<evidence type="ECO:0000256" key="1">
    <source>
        <dbReference type="SAM" id="MobiDB-lite"/>
    </source>
</evidence>
<evidence type="ECO:0000313" key="5">
    <source>
        <dbReference type="EMBL" id="MDX3025043.1"/>
    </source>
</evidence>
<dbReference type="InterPro" id="IPR002656">
    <property type="entry name" value="Acyl_transf_3_dom"/>
</dbReference>
<sequence>MSIRPVNSPDRPPRLALVDGLRLAAALAVACFHYFGQNFPSIWGEAPRDFAYTVHRASMYGWLGVEMFFLISGFVICMSAWGRTPGEFAVSRLSRLFPAYWAVIVLLVTRLAVFPQKSDNLPEDLHPRTVLSNLTMFPGPLDVDLLAGVAWTLDLEARFYLLMAIVLKFGATYERLLGFCTVWLVAAYVTHSTQNKLLDQFVLSSYAGLFVAGIALYLMFRFGQNLMLWTLLGMAWAYQLSVLQIRVDWHMAAPGSTHTVSWSLCALLLTAFLGVLMLATIGPLRDVSWRWLVTAGALTYPFYLVHMSLGYPLAKGITRHVPAIGHWGNMAVVTTAMLLLSYGIHRWVERPVGLWMRGGLSRGLAAARGAKEPVAGGPAAGKPVAEEAAAGKPVAGETAAGKPVAGETAAEELVAKETVAGEPAAGKPVAEEQVAGETAAEETVRVPVSVPGPRTPSP</sequence>
<dbReference type="Proteomes" id="UP001282288">
    <property type="component" value="Unassembled WGS sequence"/>
</dbReference>
<organism evidence="4 7">
    <name type="scientific">Streptomyces acidiscabies</name>
    <dbReference type="NCBI Taxonomy" id="42234"/>
    <lineage>
        <taxon>Bacteria</taxon>
        <taxon>Bacillati</taxon>
        <taxon>Actinomycetota</taxon>
        <taxon>Actinomycetes</taxon>
        <taxon>Kitasatosporales</taxon>
        <taxon>Streptomycetaceae</taxon>
        <taxon>Streptomyces</taxon>
    </lineage>
</organism>
<keyword evidence="2" id="KW-1133">Transmembrane helix</keyword>
<evidence type="ECO:0000313" key="6">
    <source>
        <dbReference type="Proteomes" id="UP001272987"/>
    </source>
</evidence>
<dbReference type="AlphaFoldDB" id="A0AAP6BK60"/>
<feature type="transmembrane region" description="Helical" evidence="2">
    <location>
        <begin position="93"/>
        <end position="114"/>
    </location>
</feature>
<evidence type="ECO:0000259" key="3">
    <source>
        <dbReference type="Pfam" id="PF01757"/>
    </source>
</evidence>
<feature type="transmembrane region" description="Helical" evidence="2">
    <location>
        <begin position="259"/>
        <end position="279"/>
    </location>
</feature>
<dbReference type="RefSeq" id="WP_059047697.1">
    <property type="nucleotide sequence ID" value="NZ_BCMK01000078.1"/>
</dbReference>
<comment type="caution">
    <text evidence="4">The sequence shown here is derived from an EMBL/GenBank/DDBJ whole genome shotgun (WGS) entry which is preliminary data.</text>
</comment>
<proteinExistence type="predicted"/>
<dbReference type="GO" id="GO:0016747">
    <property type="term" value="F:acyltransferase activity, transferring groups other than amino-acyl groups"/>
    <property type="evidence" value="ECO:0007669"/>
    <property type="project" value="InterPro"/>
</dbReference>
<dbReference type="GO" id="GO:0016020">
    <property type="term" value="C:membrane"/>
    <property type="evidence" value="ECO:0007669"/>
    <property type="project" value="TreeGrafter"/>
</dbReference>
<dbReference type="GO" id="GO:0009103">
    <property type="term" value="P:lipopolysaccharide biosynthetic process"/>
    <property type="evidence" value="ECO:0007669"/>
    <property type="project" value="TreeGrafter"/>
</dbReference>
<dbReference type="PANTHER" id="PTHR23028:SF53">
    <property type="entry name" value="ACYL_TRANSF_3 DOMAIN-CONTAINING PROTEIN"/>
    <property type="match status" value="1"/>
</dbReference>
<gene>
    <name evidence="4" type="ORF">PV399_40665</name>
    <name evidence="5" type="ORF">PV666_45340</name>
</gene>
<dbReference type="Pfam" id="PF01757">
    <property type="entry name" value="Acyl_transf_3"/>
    <property type="match status" value="1"/>
</dbReference>
<feature type="transmembrane region" description="Helical" evidence="2">
    <location>
        <begin position="59"/>
        <end position="81"/>
    </location>
</feature>
<feature type="transmembrane region" description="Helical" evidence="2">
    <location>
        <begin position="201"/>
        <end position="219"/>
    </location>
</feature>
<evidence type="ECO:0000313" key="7">
    <source>
        <dbReference type="Proteomes" id="UP001282288"/>
    </source>
</evidence>
<keyword evidence="4" id="KW-0012">Acyltransferase</keyword>
<name>A0AAP6BK60_9ACTN</name>
<feature type="transmembrane region" description="Helical" evidence="2">
    <location>
        <begin position="226"/>
        <end position="247"/>
    </location>
</feature>
<dbReference type="EMBL" id="JARAWP010000041">
    <property type="protein sequence ID" value="MDX3025043.1"/>
    <property type="molecule type" value="Genomic_DNA"/>
</dbReference>